<sequence length="62" mass="7252">VPWSVFTHYIINAETIYVDAAFKSLKQLLFLIEKNSLKVKYIIPTQIPENILRKMRMNLGAE</sequence>
<gene>
    <name evidence="1" type="ORF">S03H2_19636</name>
</gene>
<organism evidence="1">
    <name type="scientific">marine sediment metagenome</name>
    <dbReference type="NCBI Taxonomy" id="412755"/>
    <lineage>
        <taxon>unclassified sequences</taxon>
        <taxon>metagenomes</taxon>
        <taxon>ecological metagenomes</taxon>
    </lineage>
</organism>
<proteinExistence type="predicted"/>
<feature type="non-terminal residue" evidence="1">
    <location>
        <position position="1"/>
    </location>
</feature>
<comment type="caution">
    <text evidence="1">The sequence shown here is derived from an EMBL/GenBank/DDBJ whole genome shotgun (WGS) entry which is preliminary data.</text>
</comment>
<reference evidence="1" key="1">
    <citation type="journal article" date="2014" name="Front. Microbiol.">
        <title>High frequency of phylogenetically diverse reductive dehalogenase-homologous genes in deep subseafloor sedimentary metagenomes.</title>
        <authorList>
            <person name="Kawai M."/>
            <person name="Futagami T."/>
            <person name="Toyoda A."/>
            <person name="Takaki Y."/>
            <person name="Nishi S."/>
            <person name="Hori S."/>
            <person name="Arai W."/>
            <person name="Tsubouchi T."/>
            <person name="Morono Y."/>
            <person name="Uchiyama I."/>
            <person name="Ito T."/>
            <person name="Fujiyama A."/>
            <person name="Inagaki F."/>
            <person name="Takami H."/>
        </authorList>
    </citation>
    <scope>NUCLEOTIDE SEQUENCE</scope>
    <source>
        <strain evidence="1">Expedition CK06-06</strain>
    </source>
</reference>
<protein>
    <submittedName>
        <fullName evidence="1">Uncharacterized protein</fullName>
    </submittedName>
</protein>
<name>X1HM03_9ZZZZ</name>
<dbReference type="AlphaFoldDB" id="X1HM03"/>
<accession>X1HM03</accession>
<dbReference type="EMBL" id="BARU01010274">
    <property type="protein sequence ID" value="GAH46343.1"/>
    <property type="molecule type" value="Genomic_DNA"/>
</dbReference>
<evidence type="ECO:0000313" key="1">
    <source>
        <dbReference type="EMBL" id="GAH46343.1"/>
    </source>
</evidence>